<evidence type="ECO:0000256" key="3">
    <source>
        <dbReference type="ARBA" id="ARBA00022989"/>
    </source>
</evidence>
<keyword evidence="3 6" id="KW-1133">Transmembrane helix</keyword>
<evidence type="ECO:0000256" key="1">
    <source>
        <dbReference type="ARBA" id="ARBA00004141"/>
    </source>
</evidence>
<feature type="transmembrane region" description="Helical" evidence="6">
    <location>
        <begin position="171"/>
        <end position="197"/>
    </location>
</feature>
<dbReference type="EnsemblMetazoa" id="G13598.1">
    <property type="protein sequence ID" value="G13598.1:cds"/>
    <property type="gene ID" value="G13598"/>
</dbReference>
<dbReference type="PROSITE" id="PS50262">
    <property type="entry name" value="G_PROTEIN_RECEP_F1_2"/>
    <property type="match status" value="1"/>
</dbReference>
<feature type="transmembrane region" description="Helical" evidence="6">
    <location>
        <begin position="58"/>
        <end position="75"/>
    </location>
</feature>
<reference evidence="8" key="1">
    <citation type="submission" date="2022-08" db="UniProtKB">
        <authorList>
            <consortium name="EnsemblMetazoa"/>
        </authorList>
    </citation>
    <scope>IDENTIFICATION</scope>
    <source>
        <strain evidence="8">05x7-T-G4-1.051#20</strain>
    </source>
</reference>
<dbReference type="GO" id="GO:0004930">
    <property type="term" value="F:G protein-coupled receptor activity"/>
    <property type="evidence" value="ECO:0007669"/>
    <property type="project" value="TreeGrafter"/>
</dbReference>
<feature type="transmembrane region" description="Helical" evidence="6">
    <location>
        <begin position="95"/>
        <end position="116"/>
    </location>
</feature>
<evidence type="ECO:0000256" key="6">
    <source>
        <dbReference type="SAM" id="Phobius"/>
    </source>
</evidence>
<dbReference type="Gene3D" id="1.20.1070.10">
    <property type="entry name" value="Rhodopsin 7-helix transmembrane proteins"/>
    <property type="match status" value="1"/>
</dbReference>
<comment type="subcellular location">
    <subcellularLocation>
        <location evidence="1">Membrane</location>
        <topology evidence="1">Multi-pass membrane protein</topology>
    </subcellularLocation>
</comment>
<dbReference type="GO" id="GO:0005886">
    <property type="term" value="C:plasma membrane"/>
    <property type="evidence" value="ECO:0007669"/>
    <property type="project" value="TreeGrafter"/>
</dbReference>
<feature type="domain" description="G-protein coupled receptors family 1 profile" evidence="7">
    <location>
        <begin position="33"/>
        <end position="277"/>
    </location>
</feature>
<dbReference type="PANTHER" id="PTHR23112">
    <property type="entry name" value="G PROTEIN-COUPLED RECEPTOR 157-RELATED"/>
    <property type="match status" value="1"/>
</dbReference>
<feature type="transmembrane region" description="Helical" evidence="6">
    <location>
        <begin position="20"/>
        <end position="42"/>
    </location>
</feature>
<feature type="region of interest" description="Disordered" evidence="5">
    <location>
        <begin position="316"/>
        <end position="336"/>
    </location>
</feature>
<dbReference type="AlphaFoldDB" id="A0A8W8IEN5"/>
<feature type="compositionally biased region" description="Polar residues" evidence="5">
    <location>
        <begin position="321"/>
        <end position="336"/>
    </location>
</feature>
<keyword evidence="4 6" id="KW-0472">Membrane</keyword>
<dbReference type="SUPFAM" id="SSF81321">
    <property type="entry name" value="Family A G protein-coupled receptor-like"/>
    <property type="match status" value="1"/>
</dbReference>
<accession>A0A8W8IEN5</accession>
<dbReference type="InterPro" id="IPR017452">
    <property type="entry name" value="GPCR_Rhodpsn_7TM"/>
</dbReference>
<feature type="transmembrane region" description="Helical" evidence="6">
    <location>
        <begin position="256"/>
        <end position="278"/>
    </location>
</feature>
<dbReference type="Proteomes" id="UP000005408">
    <property type="component" value="Unassembled WGS sequence"/>
</dbReference>
<name>A0A8W8IEN5_MAGGI</name>
<feature type="transmembrane region" description="Helical" evidence="6">
    <location>
        <begin position="137"/>
        <end position="159"/>
    </location>
</feature>
<dbReference type="OrthoDB" id="6124582at2759"/>
<dbReference type="GO" id="GO:0007189">
    <property type="term" value="P:adenylate cyclase-activating G protein-coupled receptor signaling pathway"/>
    <property type="evidence" value="ECO:0007669"/>
    <property type="project" value="TreeGrafter"/>
</dbReference>
<feature type="transmembrane region" description="Helical" evidence="6">
    <location>
        <begin position="229"/>
        <end position="250"/>
    </location>
</feature>
<protein>
    <recommendedName>
        <fullName evidence="7">G-protein coupled receptors family 1 profile domain-containing protein</fullName>
    </recommendedName>
</protein>
<evidence type="ECO:0000313" key="9">
    <source>
        <dbReference type="Proteomes" id="UP000005408"/>
    </source>
</evidence>
<proteinExistence type="predicted"/>
<dbReference type="OMA" id="LLPMEWI"/>
<organism evidence="8 9">
    <name type="scientific">Magallana gigas</name>
    <name type="common">Pacific oyster</name>
    <name type="synonym">Crassostrea gigas</name>
    <dbReference type="NCBI Taxonomy" id="29159"/>
    <lineage>
        <taxon>Eukaryota</taxon>
        <taxon>Metazoa</taxon>
        <taxon>Spiralia</taxon>
        <taxon>Lophotrochozoa</taxon>
        <taxon>Mollusca</taxon>
        <taxon>Bivalvia</taxon>
        <taxon>Autobranchia</taxon>
        <taxon>Pteriomorphia</taxon>
        <taxon>Ostreida</taxon>
        <taxon>Ostreoidea</taxon>
        <taxon>Ostreidae</taxon>
        <taxon>Magallana</taxon>
    </lineage>
</organism>
<evidence type="ECO:0000313" key="8">
    <source>
        <dbReference type="EnsemblMetazoa" id="G13598.1:cds"/>
    </source>
</evidence>
<dbReference type="PANTHER" id="PTHR23112:SF0">
    <property type="entry name" value="TRANSMEMBRANE PROTEIN 116"/>
    <property type="match status" value="1"/>
</dbReference>
<dbReference type="CDD" id="cd00637">
    <property type="entry name" value="7tm_classA_rhodopsin-like"/>
    <property type="match status" value="1"/>
</dbReference>
<evidence type="ECO:0000256" key="2">
    <source>
        <dbReference type="ARBA" id="ARBA00022692"/>
    </source>
</evidence>
<keyword evidence="2 6" id="KW-0812">Transmembrane</keyword>
<evidence type="ECO:0000259" key="7">
    <source>
        <dbReference type="PROSITE" id="PS50262"/>
    </source>
</evidence>
<evidence type="ECO:0000256" key="5">
    <source>
        <dbReference type="SAM" id="MobiDB-lite"/>
    </source>
</evidence>
<evidence type="ECO:0000256" key="4">
    <source>
        <dbReference type="ARBA" id="ARBA00023136"/>
    </source>
</evidence>
<sequence length="336" mass="38402">MSMYNVTLLGWDDGTFFPLHITAIVCISCSFIASIVVTVLSFKTHKKRFYTWSRSERFVVYLAICEMSFNFVHMFDHVTMVIEKDHVHPLELCQFYAFLMVFLLSIKNFILIVIALNAFLLIRFRRQMDFGIRDWRLCVYVMAFPIIVCTVSVSLQYFGPAGAFCMVKPGLGTLLMTTIPCILIVLVNTTLYLLTWFHIRRVAHQIRSVIGEQAQSGTAYVKAAKTMTMFVAVFTVQWWAVSVYGTWQFITNDVPSIVYIFVVVFTNIGGCLNLIVFINIQKKRRRILALGTNENVQTSRPNDVILSRVKTPFSSDKDKVQTTTATETQHVDQSSA</sequence>
<keyword evidence="9" id="KW-1185">Reference proteome</keyword>